<comment type="caution">
    <text evidence="1">The sequence shown here is derived from an EMBL/GenBank/DDBJ whole genome shotgun (WGS) entry which is preliminary data.</text>
</comment>
<keyword evidence="2" id="KW-1185">Reference proteome</keyword>
<proteinExistence type="predicted"/>
<reference evidence="1 2" key="1">
    <citation type="submission" date="2023-03" db="EMBL/GenBank/DDBJ databases">
        <title>High recombination rates correlate with genetic variation in Cardiocondyla obscurior ants.</title>
        <authorList>
            <person name="Errbii M."/>
        </authorList>
    </citation>
    <scope>NUCLEOTIDE SEQUENCE [LARGE SCALE GENOMIC DNA]</scope>
    <source>
        <strain evidence="1">Alpha-2009</strain>
        <tissue evidence="1">Whole body</tissue>
    </source>
</reference>
<dbReference type="EMBL" id="JADYXP020000004">
    <property type="protein sequence ID" value="KAL0127238.1"/>
    <property type="molecule type" value="Genomic_DNA"/>
</dbReference>
<name>A0AAW2GI29_9HYME</name>
<dbReference type="AlphaFoldDB" id="A0AAW2GI29"/>
<sequence>MACNDTSRQCVTKRISNLASTKSFMSRHDLGVAIKEVVRINVEQTGCILSTGMRYADYPDNYRENNVQFA</sequence>
<protein>
    <submittedName>
        <fullName evidence="1">Uncharacterized protein</fullName>
    </submittedName>
</protein>
<organism evidence="1 2">
    <name type="scientific">Cardiocondyla obscurior</name>
    <dbReference type="NCBI Taxonomy" id="286306"/>
    <lineage>
        <taxon>Eukaryota</taxon>
        <taxon>Metazoa</taxon>
        <taxon>Ecdysozoa</taxon>
        <taxon>Arthropoda</taxon>
        <taxon>Hexapoda</taxon>
        <taxon>Insecta</taxon>
        <taxon>Pterygota</taxon>
        <taxon>Neoptera</taxon>
        <taxon>Endopterygota</taxon>
        <taxon>Hymenoptera</taxon>
        <taxon>Apocrita</taxon>
        <taxon>Aculeata</taxon>
        <taxon>Formicoidea</taxon>
        <taxon>Formicidae</taxon>
        <taxon>Myrmicinae</taxon>
        <taxon>Cardiocondyla</taxon>
    </lineage>
</organism>
<dbReference type="Proteomes" id="UP001430953">
    <property type="component" value="Unassembled WGS sequence"/>
</dbReference>
<accession>A0AAW2GI29</accession>
<evidence type="ECO:0000313" key="1">
    <source>
        <dbReference type="EMBL" id="KAL0127238.1"/>
    </source>
</evidence>
<gene>
    <name evidence="1" type="ORF">PUN28_005499</name>
</gene>
<evidence type="ECO:0000313" key="2">
    <source>
        <dbReference type="Proteomes" id="UP001430953"/>
    </source>
</evidence>